<dbReference type="InterPro" id="IPR000014">
    <property type="entry name" value="PAS"/>
</dbReference>
<dbReference type="Gene3D" id="1.10.287.130">
    <property type="match status" value="1"/>
</dbReference>
<feature type="coiled-coil region" evidence="8">
    <location>
        <begin position="421"/>
        <end position="452"/>
    </location>
</feature>
<dbReference type="Proteomes" id="UP000293912">
    <property type="component" value="Chromosome"/>
</dbReference>
<dbReference type="SMART" id="SM00086">
    <property type="entry name" value="PAC"/>
    <property type="match status" value="2"/>
</dbReference>
<dbReference type="Pfam" id="PF02518">
    <property type="entry name" value="HATPase_c"/>
    <property type="match status" value="1"/>
</dbReference>
<dbReference type="SMART" id="SM00387">
    <property type="entry name" value="HATPase_c"/>
    <property type="match status" value="1"/>
</dbReference>
<dbReference type="CDD" id="cd00082">
    <property type="entry name" value="HisKA"/>
    <property type="match status" value="1"/>
</dbReference>
<gene>
    <name evidence="12" type="primary">cph14</name>
    <name evidence="12" type="ORF">HPF_19880</name>
</gene>
<dbReference type="GO" id="GO:0000156">
    <property type="term" value="F:phosphorelay response regulator activity"/>
    <property type="evidence" value="ECO:0007669"/>
    <property type="project" value="TreeGrafter"/>
</dbReference>
<dbReference type="InterPro" id="IPR004358">
    <property type="entry name" value="Sig_transdc_His_kin-like_C"/>
</dbReference>
<dbReference type="PRINTS" id="PR00344">
    <property type="entry name" value="BCTRLSENSOR"/>
</dbReference>
<dbReference type="SUPFAM" id="SSF55785">
    <property type="entry name" value="PYP-like sensor domain (PAS domain)"/>
    <property type="match status" value="3"/>
</dbReference>
<keyword evidence="8" id="KW-0175">Coiled coil</keyword>
<dbReference type="Gene3D" id="3.30.565.10">
    <property type="entry name" value="Histidine kinase-like ATPase, C-terminal domain"/>
    <property type="match status" value="1"/>
</dbReference>
<dbReference type="PROSITE" id="PS50112">
    <property type="entry name" value="PAS"/>
    <property type="match status" value="2"/>
</dbReference>
<evidence type="ECO:0000256" key="3">
    <source>
        <dbReference type="ARBA" id="ARBA00012438"/>
    </source>
</evidence>
<keyword evidence="7" id="KW-0472">Membrane</keyword>
<accession>A0A4P6X0C1</accession>
<dbReference type="KEGG" id="hpse:HPF_19880"/>
<dbReference type="InterPro" id="IPR035965">
    <property type="entry name" value="PAS-like_dom_sf"/>
</dbReference>
<dbReference type="NCBIfam" id="TIGR00229">
    <property type="entry name" value="sensory_box"/>
    <property type="match status" value="3"/>
</dbReference>
<comment type="catalytic activity">
    <reaction evidence="1">
        <text>ATP + protein L-histidine = ADP + protein N-phospho-L-histidine.</text>
        <dbReference type="EC" id="2.7.13.3"/>
    </reaction>
</comment>
<evidence type="ECO:0000259" key="10">
    <source>
        <dbReference type="PROSITE" id="PS50112"/>
    </source>
</evidence>
<dbReference type="CDD" id="cd00130">
    <property type="entry name" value="PAS"/>
    <property type="match status" value="2"/>
</dbReference>
<feature type="domain" description="PAC" evidence="11">
    <location>
        <begin position="376"/>
        <end position="430"/>
    </location>
</feature>
<dbReference type="InterPro" id="IPR036097">
    <property type="entry name" value="HisK_dim/P_sf"/>
</dbReference>
<evidence type="ECO:0000256" key="5">
    <source>
        <dbReference type="ARBA" id="ARBA00022679"/>
    </source>
</evidence>
<dbReference type="Pfam" id="PF13426">
    <property type="entry name" value="PAS_9"/>
    <property type="match status" value="2"/>
</dbReference>
<dbReference type="InterPro" id="IPR003594">
    <property type="entry name" value="HATPase_dom"/>
</dbReference>
<dbReference type="SMART" id="SM00091">
    <property type="entry name" value="PAS"/>
    <property type="match status" value="3"/>
</dbReference>
<name>A0A4P6X0C1_HYDPS</name>
<dbReference type="PANTHER" id="PTHR42878">
    <property type="entry name" value="TWO-COMPONENT HISTIDINE KINASE"/>
    <property type="match status" value="1"/>
</dbReference>
<dbReference type="InterPro" id="IPR000700">
    <property type="entry name" value="PAS-assoc_C"/>
</dbReference>
<dbReference type="SUPFAM" id="SSF55874">
    <property type="entry name" value="ATPase domain of HSP90 chaperone/DNA topoisomerase II/histidine kinase"/>
    <property type="match status" value="1"/>
</dbReference>
<dbReference type="PROSITE" id="PS50109">
    <property type="entry name" value="HIS_KIN"/>
    <property type="match status" value="1"/>
</dbReference>
<evidence type="ECO:0000313" key="12">
    <source>
        <dbReference type="EMBL" id="QBM29962.1"/>
    </source>
</evidence>
<evidence type="ECO:0000256" key="8">
    <source>
        <dbReference type="SAM" id="Coils"/>
    </source>
</evidence>
<dbReference type="InterPro" id="IPR005467">
    <property type="entry name" value="His_kinase_dom"/>
</dbReference>
<dbReference type="GO" id="GO:0005886">
    <property type="term" value="C:plasma membrane"/>
    <property type="evidence" value="ECO:0007669"/>
    <property type="project" value="UniProtKB-SubCell"/>
</dbReference>
<dbReference type="InterPro" id="IPR001610">
    <property type="entry name" value="PAC"/>
</dbReference>
<evidence type="ECO:0000256" key="4">
    <source>
        <dbReference type="ARBA" id="ARBA00022553"/>
    </source>
</evidence>
<dbReference type="InterPro" id="IPR050351">
    <property type="entry name" value="BphY/WalK/GraS-like"/>
</dbReference>
<dbReference type="InterPro" id="IPR003661">
    <property type="entry name" value="HisK_dim/P_dom"/>
</dbReference>
<keyword evidence="5 12" id="KW-0808">Transferase</keyword>
<proteinExistence type="predicted"/>
<dbReference type="PANTHER" id="PTHR42878:SF15">
    <property type="entry name" value="BACTERIOPHYTOCHROME"/>
    <property type="match status" value="1"/>
</dbReference>
<evidence type="ECO:0000256" key="2">
    <source>
        <dbReference type="ARBA" id="ARBA00004429"/>
    </source>
</evidence>
<keyword evidence="6" id="KW-0418">Kinase</keyword>
<dbReference type="SMART" id="SM00388">
    <property type="entry name" value="HisKA"/>
    <property type="match status" value="1"/>
</dbReference>
<dbReference type="Gene3D" id="3.30.450.20">
    <property type="entry name" value="PAS domain"/>
    <property type="match status" value="3"/>
</dbReference>
<evidence type="ECO:0000259" key="11">
    <source>
        <dbReference type="PROSITE" id="PS50113"/>
    </source>
</evidence>
<dbReference type="Pfam" id="PF00512">
    <property type="entry name" value="HisKA"/>
    <property type="match status" value="1"/>
</dbReference>
<dbReference type="AlphaFoldDB" id="A0A4P6X0C1"/>
<keyword evidence="4" id="KW-0597">Phosphoprotein</keyword>
<feature type="domain" description="PAC" evidence="11">
    <location>
        <begin position="106"/>
        <end position="158"/>
    </location>
</feature>
<dbReference type="SUPFAM" id="SSF47384">
    <property type="entry name" value="Homodimeric domain of signal transducing histidine kinase"/>
    <property type="match status" value="1"/>
</dbReference>
<evidence type="ECO:0000256" key="7">
    <source>
        <dbReference type="ARBA" id="ARBA00023136"/>
    </source>
</evidence>
<dbReference type="EMBL" id="CP037867">
    <property type="protein sequence ID" value="QBM29962.1"/>
    <property type="molecule type" value="Genomic_DNA"/>
</dbReference>
<dbReference type="Pfam" id="PF08448">
    <property type="entry name" value="PAS_4"/>
    <property type="match status" value="1"/>
</dbReference>
<dbReference type="GO" id="GO:0030295">
    <property type="term" value="F:protein kinase activator activity"/>
    <property type="evidence" value="ECO:0007669"/>
    <property type="project" value="TreeGrafter"/>
</dbReference>
<evidence type="ECO:0000313" key="13">
    <source>
        <dbReference type="Proteomes" id="UP000293912"/>
    </source>
</evidence>
<evidence type="ECO:0000256" key="6">
    <source>
        <dbReference type="ARBA" id="ARBA00022777"/>
    </source>
</evidence>
<dbReference type="FunFam" id="3.30.565.10:FF:000006">
    <property type="entry name" value="Sensor histidine kinase WalK"/>
    <property type="match status" value="1"/>
</dbReference>
<dbReference type="InterPro" id="IPR036890">
    <property type="entry name" value="HATPase_C_sf"/>
</dbReference>
<organism evidence="12 13">
    <name type="scientific">Hydrogenophaga pseudoflava</name>
    <name type="common">Pseudomonas carboxydoflava</name>
    <dbReference type="NCBI Taxonomy" id="47421"/>
    <lineage>
        <taxon>Bacteria</taxon>
        <taxon>Pseudomonadati</taxon>
        <taxon>Pseudomonadota</taxon>
        <taxon>Betaproteobacteria</taxon>
        <taxon>Burkholderiales</taxon>
        <taxon>Comamonadaceae</taxon>
        <taxon>Hydrogenophaga</taxon>
    </lineage>
</organism>
<dbReference type="RefSeq" id="WP_133157626.1">
    <property type="nucleotide sequence ID" value="NZ_CP037867.1"/>
</dbReference>
<dbReference type="GO" id="GO:0007234">
    <property type="term" value="P:osmosensory signaling via phosphorelay pathway"/>
    <property type="evidence" value="ECO:0007669"/>
    <property type="project" value="TreeGrafter"/>
</dbReference>
<protein>
    <recommendedName>
        <fullName evidence="3">histidine kinase</fullName>
        <ecNumber evidence="3">2.7.13.3</ecNumber>
    </recommendedName>
</protein>
<dbReference type="PROSITE" id="PS50113">
    <property type="entry name" value="PAC"/>
    <property type="match status" value="2"/>
</dbReference>
<feature type="domain" description="PAS" evidence="10">
    <location>
        <begin position="301"/>
        <end position="350"/>
    </location>
</feature>
<dbReference type="InterPro" id="IPR013656">
    <property type="entry name" value="PAS_4"/>
</dbReference>
<comment type="subcellular location">
    <subcellularLocation>
        <location evidence="2">Cell inner membrane</location>
        <topology evidence="2">Multi-pass membrane protein</topology>
    </subcellularLocation>
</comment>
<keyword evidence="13" id="KW-1185">Reference proteome</keyword>
<evidence type="ECO:0000256" key="1">
    <source>
        <dbReference type="ARBA" id="ARBA00000085"/>
    </source>
</evidence>
<dbReference type="GO" id="GO:0000155">
    <property type="term" value="F:phosphorelay sensor kinase activity"/>
    <property type="evidence" value="ECO:0007669"/>
    <property type="project" value="InterPro"/>
</dbReference>
<sequence length="692" mass="78656">METPVCPDRTDNASPELERLVALRTQELKIALERAQSLYDQAPCGYLSLDADLRFVNLNRTLLDWLGYEREELLGQHRDLASLLEPEWVALMRVRMQNLIDTGRTDPLELEIRRKDGSRFHALCSSTAVVDEQGRFLYSNTTITDISERKAAEQRLAAHDAFLRSITDRIPTHLAYYDKDLICRFANTAHAARSGRLVGEMVGAHLSQLVDPEQLPDILPHVADALNGQKQTFESERTEADGSRSFYEIHYIPDFQLGTVEGIFIELHDITDRRRTEEFVLEANRDLEERVRERTAELFQSEQRYRLMVDAIQDHCIYFVDESGAVTEWTESAQRLHGFTRTQMIGKPYLRLLAVDNAGEDEVDPAQVLRLATAHGQWETRGWRLRDDGSRFWAHTVLTALRNEAGELQGLSCITRDMTAAKSLEDVMNDLNKELEKRVAERTQQLVAANKDLDVFSHMVSHDLRAPLRHISSFVTLLQEQLGEVNDPIAQQYLNSINKASKRMSLMIEGLLEYARLGRVAIEAQPVPLAPLLEGLISHLKQESQGRTIEWVVEDDLPVVRGDAMLLAQAFGNLLNNSVKYTRPREKAHIEIGWKINPVGGRTFYVHDNGVGFDLEKAHNLFVMFQRQHHSMDFEGTGTGLALSQRIIERHGGRIWAESAPGEGCTFYFTLPFEGPEPEMDFPKSSMADLTV</sequence>
<feature type="domain" description="Histidine kinase" evidence="9">
    <location>
        <begin position="459"/>
        <end position="675"/>
    </location>
</feature>
<feature type="domain" description="PAS" evidence="10">
    <location>
        <begin position="31"/>
        <end position="103"/>
    </location>
</feature>
<dbReference type="EC" id="2.7.13.3" evidence="3"/>
<reference evidence="12 13" key="1">
    <citation type="submission" date="2019-03" db="EMBL/GenBank/DDBJ databases">
        <authorList>
            <person name="Sebastian G."/>
            <person name="Baumann P."/>
            <person name="Ruckert C."/>
            <person name="Kalinowski J."/>
            <person name="Nebel B."/>
            <person name="Takors R."/>
            <person name="Blombach B."/>
        </authorList>
    </citation>
    <scope>NUCLEOTIDE SEQUENCE [LARGE SCALE GENOMIC DNA]</scope>
    <source>
        <strain evidence="12 13">DSM 1084</strain>
    </source>
</reference>
<evidence type="ECO:0000259" key="9">
    <source>
        <dbReference type="PROSITE" id="PS50109"/>
    </source>
</evidence>